<dbReference type="PATRIC" id="fig|883067.3.peg.585"/>
<organism evidence="2 3">
    <name type="scientific">Actinotignum schaalii FB123-CNA-2</name>
    <dbReference type="NCBI Taxonomy" id="883067"/>
    <lineage>
        <taxon>Bacteria</taxon>
        <taxon>Bacillati</taxon>
        <taxon>Actinomycetota</taxon>
        <taxon>Actinomycetes</taxon>
        <taxon>Actinomycetales</taxon>
        <taxon>Actinomycetaceae</taxon>
        <taxon>Actinotignum</taxon>
    </lineage>
</organism>
<evidence type="ECO:0000313" key="2">
    <source>
        <dbReference type="EMBL" id="EPD27499.1"/>
    </source>
</evidence>
<evidence type="ECO:0000256" key="1">
    <source>
        <dbReference type="SAM" id="MobiDB-lite"/>
    </source>
</evidence>
<proteinExistence type="predicted"/>
<reference evidence="2 3" key="1">
    <citation type="submission" date="2013-05" db="EMBL/GenBank/DDBJ databases">
        <title>The Genome Sequence of Actinobaculum schaalii FB123-CNA2.</title>
        <authorList>
            <consortium name="The Broad Institute Genomics Platform"/>
            <person name="Earl A."/>
            <person name="Ward D."/>
            <person name="Feldgarden M."/>
            <person name="Gevers D."/>
            <person name="Saerens B."/>
            <person name="Vaneechoutte M."/>
            <person name="Walker B."/>
            <person name="Young S."/>
            <person name="Zeng Q."/>
            <person name="Gargeya S."/>
            <person name="Fitzgerald M."/>
            <person name="Haas B."/>
            <person name="Abouelleil A."/>
            <person name="Allen A.W."/>
            <person name="Alvarado L."/>
            <person name="Arachchi H.M."/>
            <person name="Berlin A.M."/>
            <person name="Chapman S.B."/>
            <person name="Gainer-Dewar J."/>
            <person name="Goldberg J."/>
            <person name="Griggs A."/>
            <person name="Gujja S."/>
            <person name="Hansen M."/>
            <person name="Howarth C."/>
            <person name="Imamovic A."/>
            <person name="Ireland A."/>
            <person name="Larimer J."/>
            <person name="McCowan C."/>
            <person name="Murphy C."/>
            <person name="Pearson M."/>
            <person name="Poon T.W."/>
            <person name="Priest M."/>
            <person name="Roberts A."/>
            <person name="Saif S."/>
            <person name="Shea T."/>
            <person name="Sisk P."/>
            <person name="Sykes S."/>
            <person name="Wortman J."/>
            <person name="Nusbaum C."/>
            <person name="Birren B."/>
        </authorList>
    </citation>
    <scope>NUCLEOTIDE SEQUENCE [LARGE SCALE GENOMIC DNA]</scope>
    <source>
        <strain evidence="2 3">FB123-CNA-2</strain>
    </source>
</reference>
<feature type="compositionally biased region" description="Basic and acidic residues" evidence="1">
    <location>
        <begin position="45"/>
        <end position="60"/>
    </location>
</feature>
<dbReference type="AlphaFoldDB" id="S2WHW6"/>
<feature type="region of interest" description="Disordered" evidence="1">
    <location>
        <begin position="1"/>
        <end position="29"/>
    </location>
</feature>
<name>S2WHW6_9ACTO</name>
<comment type="caution">
    <text evidence="2">The sequence shown here is derived from an EMBL/GenBank/DDBJ whole genome shotgun (WGS) entry which is preliminary data.</text>
</comment>
<accession>S2WHW6</accession>
<feature type="region of interest" description="Disordered" evidence="1">
    <location>
        <begin position="45"/>
        <end position="66"/>
    </location>
</feature>
<feature type="compositionally biased region" description="Low complexity" evidence="1">
    <location>
        <begin position="13"/>
        <end position="26"/>
    </location>
</feature>
<dbReference type="EMBL" id="AGWM01000006">
    <property type="protein sequence ID" value="EPD27499.1"/>
    <property type="molecule type" value="Genomic_DNA"/>
</dbReference>
<evidence type="ECO:0000313" key="3">
    <source>
        <dbReference type="Proteomes" id="UP000014393"/>
    </source>
</evidence>
<dbReference type="HOGENOM" id="CLU_2821458_0_0_11"/>
<dbReference type="Proteomes" id="UP000014393">
    <property type="component" value="Unassembled WGS sequence"/>
</dbReference>
<protein>
    <submittedName>
        <fullName evidence="2">Uncharacterized protein</fullName>
    </submittedName>
</protein>
<dbReference type="RefSeq" id="WP_016442221.1">
    <property type="nucleotide sequence ID" value="NZ_KE150262.1"/>
</dbReference>
<keyword evidence="3" id="KW-1185">Reference proteome</keyword>
<gene>
    <name evidence="2" type="ORF">HMPREF9237_00586</name>
</gene>
<sequence length="66" mass="7339">MQPEENHAGNETSVVSAGNASNASHAGMDRNAGWDMLASFMTRMKQHEKDGTWRSYRPGEPETEDE</sequence>